<dbReference type="InterPro" id="IPR051917">
    <property type="entry name" value="Transposase-Integrase"/>
</dbReference>
<proteinExistence type="inferred from homology"/>
<dbReference type="Gene3D" id="3.30.420.10">
    <property type="entry name" value="Ribonuclease H-like superfamily/Ribonuclease H"/>
    <property type="match status" value="1"/>
</dbReference>
<dbReference type="NCBIfam" id="NF033563">
    <property type="entry name" value="transpos_IS30"/>
    <property type="match status" value="1"/>
</dbReference>
<evidence type="ECO:0000313" key="5">
    <source>
        <dbReference type="EMBL" id="MEL1266066.1"/>
    </source>
</evidence>
<comment type="similarity">
    <text evidence="2">Belongs to the transposase IS30 family.</text>
</comment>
<accession>A0ABU9J4B1</accession>
<name>A0ABU9J4B1_9GAMM</name>
<evidence type="ECO:0000256" key="3">
    <source>
        <dbReference type="SAM" id="MobiDB-lite"/>
    </source>
</evidence>
<comment type="function">
    <text evidence="1">Required for the transposition of the insertion element.</text>
</comment>
<dbReference type="SUPFAM" id="SSF53098">
    <property type="entry name" value="Ribonuclease H-like"/>
    <property type="match status" value="1"/>
</dbReference>
<reference evidence="5 6" key="1">
    <citation type="submission" date="2024-04" db="EMBL/GenBank/DDBJ databases">
        <title>Draft genome sequence of Pseudoxanthomonas putridarboris WD12.</title>
        <authorList>
            <person name="Oh J."/>
        </authorList>
    </citation>
    <scope>NUCLEOTIDE SEQUENCE [LARGE SCALE GENOMIC DNA]</scope>
    <source>
        <strain evidence="5 6">WD12</strain>
    </source>
</reference>
<protein>
    <submittedName>
        <fullName evidence="5">IS30 family transposase</fullName>
    </submittedName>
</protein>
<dbReference type="InterPro" id="IPR012337">
    <property type="entry name" value="RNaseH-like_sf"/>
</dbReference>
<organism evidence="5 6">
    <name type="scientific">Pseudoxanthomonas putridarboris</name>
    <dbReference type="NCBI Taxonomy" id="752605"/>
    <lineage>
        <taxon>Bacteria</taxon>
        <taxon>Pseudomonadati</taxon>
        <taxon>Pseudomonadota</taxon>
        <taxon>Gammaproteobacteria</taxon>
        <taxon>Lysobacterales</taxon>
        <taxon>Lysobacteraceae</taxon>
        <taxon>Pseudoxanthomonas</taxon>
    </lineage>
</organism>
<dbReference type="EMBL" id="JBBWWT010000011">
    <property type="protein sequence ID" value="MEL1266066.1"/>
    <property type="molecule type" value="Genomic_DNA"/>
</dbReference>
<dbReference type="InterPro" id="IPR053392">
    <property type="entry name" value="Transposase_IS30-like"/>
</dbReference>
<feature type="compositionally biased region" description="Polar residues" evidence="3">
    <location>
        <begin position="1"/>
        <end position="12"/>
    </location>
</feature>
<dbReference type="PANTHER" id="PTHR10948">
    <property type="entry name" value="TRANSPOSASE"/>
    <property type="match status" value="1"/>
</dbReference>
<keyword evidence="6" id="KW-1185">Reference proteome</keyword>
<gene>
    <name evidence="5" type="ORF">AAD027_17055</name>
</gene>
<feature type="region of interest" description="Disordered" evidence="3">
    <location>
        <begin position="1"/>
        <end position="34"/>
    </location>
</feature>
<dbReference type="Proteomes" id="UP001459204">
    <property type="component" value="Unassembled WGS sequence"/>
</dbReference>
<feature type="domain" description="Integrase catalytic" evidence="4">
    <location>
        <begin position="1"/>
        <end position="110"/>
    </location>
</feature>
<feature type="compositionally biased region" description="Basic and acidic residues" evidence="3">
    <location>
        <begin position="21"/>
        <end position="34"/>
    </location>
</feature>
<sequence>MQSRGATGNRLATNRRKSRPSRKEGDEKPQGYRELEQSTGVRCYFAYLHRPWQRGSNENFNGLLRQYLPKGKSLSRVCQSECDRIVHKLNTRPRKRYAYKAPIERMQQLSGVLHLGC</sequence>
<evidence type="ECO:0000256" key="2">
    <source>
        <dbReference type="ARBA" id="ARBA00006363"/>
    </source>
</evidence>
<comment type="caution">
    <text evidence="5">The sequence shown here is derived from an EMBL/GenBank/DDBJ whole genome shotgun (WGS) entry which is preliminary data.</text>
</comment>
<dbReference type="PANTHER" id="PTHR10948:SF23">
    <property type="entry name" value="TRANSPOSASE INSI FOR INSERTION SEQUENCE ELEMENT IS30A-RELATED"/>
    <property type="match status" value="1"/>
</dbReference>
<dbReference type="InterPro" id="IPR036397">
    <property type="entry name" value="RNaseH_sf"/>
</dbReference>
<dbReference type="InterPro" id="IPR001598">
    <property type="entry name" value="Transposase_IS30_CS"/>
</dbReference>
<evidence type="ECO:0000259" key="4">
    <source>
        <dbReference type="PROSITE" id="PS50994"/>
    </source>
</evidence>
<dbReference type="InterPro" id="IPR001584">
    <property type="entry name" value="Integrase_cat-core"/>
</dbReference>
<evidence type="ECO:0000256" key="1">
    <source>
        <dbReference type="ARBA" id="ARBA00002190"/>
    </source>
</evidence>
<evidence type="ECO:0000313" key="6">
    <source>
        <dbReference type="Proteomes" id="UP001459204"/>
    </source>
</evidence>
<dbReference type="PROSITE" id="PS01043">
    <property type="entry name" value="TRANSPOSASE_IS30"/>
    <property type="match status" value="1"/>
</dbReference>
<dbReference type="PROSITE" id="PS50994">
    <property type="entry name" value="INTEGRASE"/>
    <property type="match status" value="1"/>
</dbReference>